<gene>
    <name evidence="1" type="ORF">ABH309_16575</name>
</gene>
<evidence type="ECO:0000313" key="2">
    <source>
        <dbReference type="Proteomes" id="UP001438292"/>
    </source>
</evidence>
<accession>A0ABV0H9W9</accession>
<evidence type="ECO:0000313" key="1">
    <source>
        <dbReference type="EMBL" id="MEO3956066.1"/>
    </source>
</evidence>
<reference evidence="1 2" key="1">
    <citation type="submission" date="2024-05" db="EMBL/GenBank/DDBJ databases">
        <authorList>
            <person name="De Oliveira J.P."/>
            <person name="Noriler S.A."/>
            <person name="De Oliveira A.G."/>
            <person name="Sipoli D.S."/>
        </authorList>
    </citation>
    <scope>NUCLEOTIDE SEQUENCE [LARGE SCALE GENOMIC DNA]</scope>
    <source>
        <strain evidence="1 2">LABIM186</strain>
    </source>
</reference>
<dbReference type="RefSeq" id="WP_346193972.1">
    <property type="nucleotide sequence ID" value="NZ_JBDJHV010000006.1"/>
</dbReference>
<dbReference type="Proteomes" id="UP001438292">
    <property type="component" value="Unassembled WGS sequence"/>
</dbReference>
<organism evidence="1 2">
    <name type="scientific">Chromobacterium piscinae</name>
    <dbReference type="NCBI Taxonomy" id="686831"/>
    <lineage>
        <taxon>Bacteria</taxon>
        <taxon>Pseudomonadati</taxon>
        <taxon>Pseudomonadota</taxon>
        <taxon>Betaproteobacteria</taxon>
        <taxon>Neisseriales</taxon>
        <taxon>Chromobacteriaceae</taxon>
        <taxon>Chromobacterium</taxon>
    </lineage>
</organism>
<dbReference type="EMBL" id="JBDQQU010000017">
    <property type="protein sequence ID" value="MEO3956066.1"/>
    <property type="molecule type" value="Genomic_DNA"/>
</dbReference>
<keyword evidence="2" id="KW-1185">Reference proteome</keyword>
<protein>
    <submittedName>
        <fullName evidence="1">Uncharacterized protein</fullName>
    </submittedName>
</protein>
<name>A0ABV0H9W9_9NEIS</name>
<sequence length="76" mass="8243">MENGNSEILFLMTMDILRGLSGRLGRADGICRSAFDGEGGFLLYFKGSDGFPSAWVAGSAEKKRLFMAGYLSARLD</sequence>
<proteinExistence type="predicted"/>
<comment type="caution">
    <text evidence="1">The sequence shown here is derived from an EMBL/GenBank/DDBJ whole genome shotgun (WGS) entry which is preliminary data.</text>
</comment>